<accession>A0A451D7L3</accession>
<gene>
    <name evidence="5 8" type="primary">rimM</name>
    <name evidence="8" type="ORF">ERCICURV3402_009</name>
</gene>
<proteinExistence type="inferred from homology"/>
<comment type="subunit">
    <text evidence="5">Binds ribosomal protein uS19.</text>
</comment>
<feature type="domain" description="Ribosome maturation factor RimM PRC barrel" evidence="7">
    <location>
        <begin position="109"/>
        <end position="179"/>
    </location>
</feature>
<dbReference type="GO" id="GO:0006364">
    <property type="term" value="P:rRNA processing"/>
    <property type="evidence" value="ECO:0007669"/>
    <property type="project" value="UniProtKB-UniRule"/>
</dbReference>
<comment type="domain">
    <text evidence="5">The PRC barrel domain binds ribosomal protein uS19.</text>
</comment>
<dbReference type="PANTHER" id="PTHR33692:SF1">
    <property type="entry name" value="RIBOSOME MATURATION FACTOR RIMM"/>
    <property type="match status" value="1"/>
</dbReference>
<dbReference type="EMBL" id="LR217713">
    <property type="protein sequence ID" value="VFP81684.1"/>
    <property type="molecule type" value="Genomic_DNA"/>
</dbReference>
<dbReference type="InterPro" id="IPR011033">
    <property type="entry name" value="PRC_barrel-like_sf"/>
</dbReference>
<keyword evidence="1 5" id="KW-0963">Cytoplasm</keyword>
<evidence type="ECO:0000256" key="1">
    <source>
        <dbReference type="ARBA" id="ARBA00022490"/>
    </source>
</evidence>
<evidence type="ECO:0000256" key="4">
    <source>
        <dbReference type="ARBA" id="ARBA00023186"/>
    </source>
</evidence>
<feature type="domain" description="RimM N-terminal" evidence="6">
    <location>
        <begin position="20"/>
        <end position="96"/>
    </location>
</feature>
<evidence type="ECO:0000313" key="9">
    <source>
        <dbReference type="Proteomes" id="UP000294441"/>
    </source>
</evidence>
<dbReference type="InterPro" id="IPR056792">
    <property type="entry name" value="PRC_RimM"/>
</dbReference>
<organism evidence="8 9">
    <name type="scientific">Candidatus Erwinia haradaeae</name>
    <dbReference type="NCBI Taxonomy" id="1922217"/>
    <lineage>
        <taxon>Bacteria</taxon>
        <taxon>Pseudomonadati</taxon>
        <taxon>Pseudomonadota</taxon>
        <taxon>Gammaproteobacteria</taxon>
        <taxon>Enterobacterales</taxon>
        <taxon>Erwiniaceae</taxon>
        <taxon>Erwinia</taxon>
    </lineage>
</organism>
<dbReference type="GO" id="GO:0005840">
    <property type="term" value="C:ribosome"/>
    <property type="evidence" value="ECO:0007669"/>
    <property type="project" value="InterPro"/>
</dbReference>
<keyword evidence="3 5" id="KW-0698">rRNA processing</keyword>
<dbReference type="GO" id="GO:0043022">
    <property type="term" value="F:ribosome binding"/>
    <property type="evidence" value="ECO:0007669"/>
    <property type="project" value="InterPro"/>
</dbReference>
<reference evidence="8 9" key="1">
    <citation type="submission" date="2019-02" db="EMBL/GenBank/DDBJ databases">
        <authorList>
            <person name="Manzano-Marin A."/>
            <person name="Manzano-Marin A."/>
        </authorList>
    </citation>
    <scope>NUCLEOTIDE SEQUENCE [LARGE SCALE GENOMIC DNA]</scope>
    <source>
        <strain evidence="8 9">ErCicurvipes</strain>
    </source>
</reference>
<dbReference type="InterPro" id="IPR009000">
    <property type="entry name" value="Transl_B-barrel_sf"/>
</dbReference>
<dbReference type="NCBIfam" id="TIGR02273">
    <property type="entry name" value="16S_RimM"/>
    <property type="match status" value="1"/>
</dbReference>
<evidence type="ECO:0000313" key="8">
    <source>
        <dbReference type="EMBL" id="VFP81684.1"/>
    </source>
</evidence>
<dbReference type="Proteomes" id="UP000294441">
    <property type="component" value="Chromosome 1"/>
</dbReference>
<dbReference type="InterPro" id="IPR011961">
    <property type="entry name" value="RimM"/>
</dbReference>
<dbReference type="SUPFAM" id="SSF50346">
    <property type="entry name" value="PRC-barrel domain"/>
    <property type="match status" value="1"/>
</dbReference>
<comment type="function">
    <text evidence="5">An accessory protein needed during the final step in the assembly of 30S ribosomal subunit, possibly for assembly of the head region. Essential for efficient processing of 16S rRNA. May be needed both before and after RbfA during the maturation of 16S rRNA. It has affinity for free ribosomal 30S subunits but not for 70S ribosomes.</text>
</comment>
<keyword evidence="2 5" id="KW-0690">Ribosome biogenesis</keyword>
<protein>
    <recommendedName>
        <fullName evidence="5">Ribosome maturation factor RimM</fullName>
    </recommendedName>
</protein>
<dbReference type="InterPro" id="IPR036976">
    <property type="entry name" value="RimM_N_sf"/>
</dbReference>
<dbReference type="Gene3D" id="2.40.30.60">
    <property type="entry name" value="RimM"/>
    <property type="match status" value="1"/>
</dbReference>
<evidence type="ECO:0000259" key="6">
    <source>
        <dbReference type="Pfam" id="PF01782"/>
    </source>
</evidence>
<evidence type="ECO:0000259" key="7">
    <source>
        <dbReference type="Pfam" id="PF24986"/>
    </source>
</evidence>
<dbReference type="PANTHER" id="PTHR33692">
    <property type="entry name" value="RIBOSOME MATURATION FACTOR RIMM"/>
    <property type="match status" value="1"/>
</dbReference>
<evidence type="ECO:0000256" key="2">
    <source>
        <dbReference type="ARBA" id="ARBA00022517"/>
    </source>
</evidence>
<evidence type="ECO:0000256" key="3">
    <source>
        <dbReference type="ARBA" id="ARBA00022552"/>
    </source>
</evidence>
<dbReference type="Pfam" id="PF24986">
    <property type="entry name" value="PRC_RimM"/>
    <property type="match status" value="1"/>
</dbReference>
<name>A0A451D7L3_9GAMM</name>
<dbReference type="HAMAP" id="MF_00014">
    <property type="entry name" value="Ribosome_mat_RimM"/>
    <property type="match status" value="1"/>
</dbReference>
<dbReference type="GO" id="GO:0005737">
    <property type="term" value="C:cytoplasm"/>
    <property type="evidence" value="ECO:0007669"/>
    <property type="project" value="UniProtKB-SubCell"/>
</dbReference>
<keyword evidence="4 5" id="KW-0143">Chaperone</keyword>
<dbReference type="Pfam" id="PF01782">
    <property type="entry name" value="RimM"/>
    <property type="match status" value="1"/>
</dbReference>
<comment type="similarity">
    <text evidence="5">Belongs to the RimM family.</text>
</comment>
<dbReference type="Gene3D" id="2.30.30.240">
    <property type="entry name" value="PRC-barrel domain"/>
    <property type="match status" value="1"/>
</dbReference>
<sequence length="183" mass="21511">MNKKLIKNIPSNPLIIAITGSAYGVHGWIRVFPFTENPISIFDYQPWFVKKTHQWGILILEKWQYHHQNIIMKVEGINDRNTAIEQLNYCQIIIEANQLPKLKEGEYYWKDLIGCQVINLNNNILGKVNSIMATGSNDVLVIKVNEKKKQKQTERLIPFLYQKVIKEINLPNRTIYVDWEIEF</sequence>
<dbReference type="InterPro" id="IPR002676">
    <property type="entry name" value="RimM_N"/>
</dbReference>
<dbReference type="GO" id="GO:0042274">
    <property type="term" value="P:ribosomal small subunit biogenesis"/>
    <property type="evidence" value="ECO:0007669"/>
    <property type="project" value="UniProtKB-UniRule"/>
</dbReference>
<comment type="subcellular location">
    <subcellularLocation>
        <location evidence="5">Cytoplasm</location>
    </subcellularLocation>
</comment>
<dbReference type="AlphaFoldDB" id="A0A451D7L3"/>
<dbReference type="SUPFAM" id="SSF50447">
    <property type="entry name" value="Translation proteins"/>
    <property type="match status" value="1"/>
</dbReference>
<evidence type="ECO:0000256" key="5">
    <source>
        <dbReference type="HAMAP-Rule" id="MF_00014"/>
    </source>
</evidence>